<dbReference type="GO" id="GO:0008119">
    <property type="term" value="F:thiopurine S-methyltransferase activity"/>
    <property type="evidence" value="ECO:0007669"/>
    <property type="project" value="UniProtKB-EC"/>
</dbReference>
<evidence type="ECO:0000256" key="8">
    <source>
        <dbReference type="ARBA" id="ARBA00022691"/>
    </source>
</evidence>
<evidence type="ECO:0000256" key="1">
    <source>
        <dbReference type="ARBA" id="ARBA00000903"/>
    </source>
</evidence>
<dbReference type="EMBL" id="CACVKT020000584">
    <property type="protein sequence ID" value="CAC5361197.1"/>
    <property type="molecule type" value="Genomic_DNA"/>
</dbReference>
<keyword evidence="8" id="KW-0949">S-adenosyl-L-methionine</keyword>
<name>A0A6J8A4L2_MYTCO</name>
<keyword evidence="10" id="KW-1185">Reference proteome</keyword>
<dbReference type="PANTHER" id="PTHR10259:SF11">
    <property type="entry name" value="THIOPURINE S-METHYLTRANSFERASE"/>
    <property type="match status" value="1"/>
</dbReference>
<dbReference type="PANTHER" id="PTHR10259">
    <property type="entry name" value="THIOPURINE S-METHYLTRANSFERASE"/>
    <property type="match status" value="1"/>
</dbReference>
<dbReference type="Proteomes" id="UP000507470">
    <property type="component" value="Unassembled WGS sequence"/>
</dbReference>
<proteinExistence type="inferred from homology"/>
<dbReference type="FunFam" id="3.40.50.150:FF:000101">
    <property type="entry name" value="Thiopurine S-methyltransferase"/>
    <property type="match status" value="1"/>
</dbReference>
<dbReference type="Pfam" id="PF05724">
    <property type="entry name" value="TPMT"/>
    <property type="match status" value="1"/>
</dbReference>
<comment type="catalytic activity">
    <reaction evidence="1">
        <text>S-adenosyl-L-methionine + a thiopurine = S-adenosyl-L-homocysteine + a thiopurine S-methylether.</text>
        <dbReference type="EC" id="2.1.1.67"/>
    </reaction>
</comment>
<dbReference type="GO" id="GO:0032259">
    <property type="term" value="P:methylation"/>
    <property type="evidence" value="ECO:0007669"/>
    <property type="project" value="UniProtKB-KW"/>
</dbReference>
<dbReference type="Gene3D" id="3.40.50.150">
    <property type="entry name" value="Vaccinia Virus protein VP39"/>
    <property type="match status" value="1"/>
</dbReference>
<keyword evidence="6 9" id="KW-0489">Methyltransferase</keyword>
<gene>
    <name evidence="9" type="ORF">MCOR_3419</name>
</gene>
<dbReference type="InterPro" id="IPR008854">
    <property type="entry name" value="TPMT"/>
</dbReference>
<keyword evidence="5" id="KW-0963">Cytoplasm</keyword>
<evidence type="ECO:0000313" key="9">
    <source>
        <dbReference type="EMBL" id="CAC5361197.1"/>
    </source>
</evidence>
<sequence length="217" mass="25375">MEEDYTGDVTVDEWRKLWKDGKTDFVTQELSSMFTKHVDKMLNSREKVKTFVVPFCGKVVEMKWLWDKGHEVVGVECGVEAIKDFFAENKIDYSMVEVPEVKGELYKSDDGRIRLYCCDFFKFYSGIESDFEAVWDSHALNAVNLDDQEKYVNIIKSLMGNKCINLTVTDELSVNCEKLRKWFNNGFRVEESDFLKADEKLESFGFTGFHLYTIYKI</sequence>
<comment type="subcellular location">
    <subcellularLocation>
        <location evidence="2">Cytoplasm</location>
    </subcellularLocation>
</comment>
<dbReference type="PROSITE" id="PS51585">
    <property type="entry name" value="SAM_MT_TPMT"/>
    <property type="match status" value="1"/>
</dbReference>
<evidence type="ECO:0000256" key="3">
    <source>
        <dbReference type="ARBA" id="ARBA00008145"/>
    </source>
</evidence>
<evidence type="ECO:0000256" key="6">
    <source>
        <dbReference type="ARBA" id="ARBA00022603"/>
    </source>
</evidence>
<evidence type="ECO:0000256" key="7">
    <source>
        <dbReference type="ARBA" id="ARBA00022679"/>
    </source>
</evidence>
<reference evidence="9 10" key="1">
    <citation type="submission" date="2020-06" db="EMBL/GenBank/DDBJ databases">
        <authorList>
            <person name="Li R."/>
            <person name="Bekaert M."/>
        </authorList>
    </citation>
    <scope>NUCLEOTIDE SEQUENCE [LARGE SCALE GENOMIC DNA]</scope>
    <source>
        <strain evidence="10">wild</strain>
    </source>
</reference>
<comment type="similarity">
    <text evidence="3">Belongs to the class I-like SAM-binding methyltransferase superfamily. TPMT family.</text>
</comment>
<dbReference type="AlphaFoldDB" id="A0A6J8A4L2"/>
<accession>A0A6J8A4L2</accession>
<evidence type="ECO:0000256" key="2">
    <source>
        <dbReference type="ARBA" id="ARBA00004496"/>
    </source>
</evidence>
<evidence type="ECO:0000313" key="10">
    <source>
        <dbReference type="Proteomes" id="UP000507470"/>
    </source>
</evidence>
<organism evidence="9 10">
    <name type="scientific">Mytilus coruscus</name>
    <name type="common">Sea mussel</name>
    <dbReference type="NCBI Taxonomy" id="42192"/>
    <lineage>
        <taxon>Eukaryota</taxon>
        <taxon>Metazoa</taxon>
        <taxon>Spiralia</taxon>
        <taxon>Lophotrochozoa</taxon>
        <taxon>Mollusca</taxon>
        <taxon>Bivalvia</taxon>
        <taxon>Autobranchia</taxon>
        <taxon>Pteriomorphia</taxon>
        <taxon>Mytilida</taxon>
        <taxon>Mytiloidea</taxon>
        <taxon>Mytilidae</taxon>
        <taxon>Mytilinae</taxon>
        <taxon>Mytilus</taxon>
    </lineage>
</organism>
<protein>
    <recommendedName>
        <fullName evidence="4">thiopurine S-methyltransferase</fullName>
        <ecNumber evidence="4">2.1.1.67</ecNumber>
    </recommendedName>
</protein>
<keyword evidence="7 9" id="KW-0808">Transferase</keyword>
<dbReference type="GO" id="GO:0005737">
    <property type="term" value="C:cytoplasm"/>
    <property type="evidence" value="ECO:0007669"/>
    <property type="project" value="UniProtKB-SubCell"/>
</dbReference>
<dbReference type="InterPro" id="IPR029063">
    <property type="entry name" value="SAM-dependent_MTases_sf"/>
</dbReference>
<dbReference type="OrthoDB" id="276151at2759"/>
<dbReference type="EC" id="2.1.1.67" evidence="4"/>
<evidence type="ECO:0000256" key="5">
    <source>
        <dbReference type="ARBA" id="ARBA00022490"/>
    </source>
</evidence>
<dbReference type="SUPFAM" id="SSF53335">
    <property type="entry name" value="S-adenosyl-L-methionine-dependent methyltransferases"/>
    <property type="match status" value="1"/>
</dbReference>
<evidence type="ECO:0000256" key="4">
    <source>
        <dbReference type="ARBA" id="ARBA00011905"/>
    </source>
</evidence>